<organism evidence="1">
    <name type="scientific">Nitrosopumilaceae spindle-shaped virus</name>
    <dbReference type="NCBI Taxonomy" id="3065433"/>
    <lineage>
        <taxon>Viruses</taxon>
    </lineage>
</organism>
<protein>
    <submittedName>
        <fullName evidence="1">ORF38</fullName>
    </submittedName>
</protein>
<reference evidence="1" key="1">
    <citation type="journal article" date="2024" name="Environ. Microbiol. Rep.">
        <title>Hiding in plain sight: The discovery of complete genomes of 11 hypothetical spindle-shaped viruses that putatively infect mesophilic ammonia-oxidizing archaea.</title>
        <authorList>
            <person name="Ni Y."/>
            <person name="Xu T."/>
            <person name="Yan S."/>
            <person name="Chen L."/>
            <person name="Wang Y."/>
        </authorList>
    </citation>
    <scope>NUCLEOTIDE SEQUENCE</scope>
    <source>
        <strain evidence="1">NTM1</strain>
    </source>
</reference>
<evidence type="ECO:0000313" key="1">
    <source>
        <dbReference type="EMBL" id="DBA51996.1"/>
    </source>
</evidence>
<dbReference type="EMBL" id="BK067788">
    <property type="protein sequence ID" value="DBA51996.1"/>
    <property type="molecule type" value="Genomic_DNA"/>
</dbReference>
<proteinExistence type="predicted"/>
<accession>A0AAT9J7D8</accession>
<sequence>MTTNPRSKCKIKECNGTNQVRGFCGLNHEQAWKEGKRKDGLYYDN</sequence>
<reference evidence="1" key="2">
    <citation type="submission" date="2024-03" db="EMBL/GenBank/DDBJ databases">
        <authorList>
            <person name="Ni Y."/>
            <person name="Xu T."/>
            <person name="Yan S."/>
            <person name="Chen L."/>
            <person name="Wang Y."/>
        </authorList>
    </citation>
    <scope>NUCLEOTIDE SEQUENCE</scope>
    <source>
        <strain evidence="1">NTM1</strain>
    </source>
</reference>
<name>A0AAT9J7D8_9VIRU</name>